<dbReference type="EMBL" id="CP042195">
    <property type="protein sequence ID" value="QDS74159.1"/>
    <property type="molecule type" value="Genomic_DNA"/>
</dbReference>
<evidence type="ECO:0000313" key="2">
    <source>
        <dbReference type="EMBL" id="QDS74159.1"/>
    </source>
</evidence>
<evidence type="ECO:0000256" key="1">
    <source>
        <dbReference type="SAM" id="SignalP"/>
    </source>
</evidence>
<gene>
    <name evidence="2" type="ORF">FKW77_001563</name>
</gene>
<proteinExistence type="predicted"/>
<feature type="signal peptide" evidence="1">
    <location>
        <begin position="1"/>
        <end position="16"/>
    </location>
</feature>
<protein>
    <submittedName>
        <fullName evidence="2">Uncharacterized protein</fullName>
    </submittedName>
</protein>
<sequence>MKSTVTLFFIVSPVCALPQLRRDQAAASAPGSTIPASVAEFVSPPSLAAGSSTVTPGKPQCEYSMFEKANLEHNHDVNTGKIKGGSTVVPYAPAILGSGCSPAWAVGGAIDDDTPTKTPQDMKLSLWGGVA</sequence>
<accession>A0A517LEU1</accession>
<dbReference type="Proteomes" id="UP000316270">
    <property type="component" value="Chromosome 11"/>
</dbReference>
<name>A0A517LEU1_9PEZI</name>
<organism evidence="2 3">
    <name type="scientific">Venturia effusa</name>
    <dbReference type="NCBI Taxonomy" id="50376"/>
    <lineage>
        <taxon>Eukaryota</taxon>
        <taxon>Fungi</taxon>
        <taxon>Dikarya</taxon>
        <taxon>Ascomycota</taxon>
        <taxon>Pezizomycotina</taxon>
        <taxon>Dothideomycetes</taxon>
        <taxon>Pleosporomycetidae</taxon>
        <taxon>Venturiales</taxon>
        <taxon>Venturiaceae</taxon>
        <taxon>Venturia</taxon>
    </lineage>
</organism>
<dbReference type="OrthoDB" id="3925772at2759"/>
<keyword evidence="3" id="KW-1185">Reference proteome</keyword>
<evidence type="ECO:0000313" key="3">
    <source>
        <dbReference type="Proteomes" id="UP000316270"/>
    </source>
</evidence>
<feature type="chain" id="PRO_5022160699" evidence="1">
    <location>
        <begin position="17"/>
        <end position="131"/>
    </location>
</feature>
<dbReference type="AlphaFoldDB" id="A0A517LEU1"/>
<keyword evidence="1" id="KW-0732">Signal</keyword>
<reference evidence="2 3" key="1">
    <citation type="submission" date="2019-07" db="EMBL/GenBank/DDBJ databases">
        <title>Finished genome of Venturia effusa.</title>
        <authorList>
            <person name="Young C.A."/>
            <person name="Cox M.P."/>
            <person name="Ganley A.R.D."/>
            <person name="David W.J."/>
        </authorList>
    </citation>
    <scope>NUCLEOTIDE SEQUENCE [LARGE SCALE GENOMIC DNA]</scope>
    <source>
        <strain evidence="3">albino</strain>
    </source>
</reference>